<accession>A0A4U6UFR3</accession>
<proteinExistence type="predicted"/>
<dbReference type="Gramene" id="TKW14971">
    <property type="protein sequence ID" value="TKW14971"/>
    <property type="gene ID" value="SEVIR_5G201400v2"/>
</dbReference>
<gene>
    <name evidence="1" type="ORF">SEVIR_5G201400v2</name>
</gene>
<evidence type="ECO:0000313" key="2">
    <source>
        <dbReference type="Proteomes" id="UP000298652"/>
    </source>
</evidence>
<sequence>MGEDDIDYEKKSGTNTFVEFYKVFGHEKDQKAPSFAEAEKWLEEKGRATPVSSGSNIGSSLPSVLSYARIEHKIVRSRFPSNCKYRKYCKLQLVPASYGEIEPTDFKEGDKKFVSGCLFFLTVLYPDSLEVGQLVDQEEEIRAAGWIGTIVTKVCSMNRVSDTEFGKLPLKPEHLSSTQLMLIPPQRVHDFVNSNMPGNSITMLQDREALKDVLSDFSTTINQAVLHNHQPSCAEPHTQLVSGWSSTTTSIS</sequence>
<dbReference type="EMBL" id="CM016556">
    <property type="protein sequence ID" value="TKW14971.1"/>
    <property type="molecule type" value="Genomic_DNA"/>
</dbReference>
<protein>
    <submittedName>
        <fullName evidence="1">Uncharacterized protein</fullName>
    </submittedName>
</protein>
<dbReference type="Proteomes" id="UP000298652">
    <property type="component" value="Chromosome 5"/>
</dbReference>
<name>A0A4U6UFR3_SETVI</name>
<reference evidence="1" key="1">
    <citation type="submission" date="2019-03" db="EMBL/GenBank/DDBJ databases">
        <title>WGS assembly of Setaria viridis.</title>
        <authorList>
            <person name="Huang P."/>
            <person name="Jenkins J."/>
            <person name="Grimwood J."/>
            <person name="Barry K."/>
            <person name="Healey A."/>
            <person name="Mamidi S."/>
            <person name="Sreedasyam A."/>
            <person name="Shu S."/>
            <person name="Feldman M."/>
            <person name="Wu J."/>
            <person name="Yu Y."/>
            <person name="Chen C."/>
            <person name="Johnson J."/>
            <person name="Rokhsar D."/>
            <person name="Baxter I."/>
            <person name="Schmutz J."/>
            <person name="Brutnell T."/>
            <person name="Kellogg E."/>
        </authorList>
    </citation>
    <scope>NUCLEOTIDE SEQUENCE [LARGE SCALE GENOMIC DNA]</scope>
</reference>
<organism evidence="1 2">
    <name type="scientific">Setaria viridis</name>
    <name type="common">Green bristlegrass</name>
    <name type="synonym">Setaria italica subsp. viridis</name>
    <dbReference type="NCBI Taxonomy" id="4556"/>
    <lineage>
        <taxon>Eukaryota</taxon>
        <taxon>Viridiplantae</taxon>
        <taxon>Streptophyta</taxon>
        <taxon>Embryophyta</taxon>
        <taxon>Tracheophyta</taxon>
        <taxon>Spermatophyta</taxon>
        <taxon>Magnoliopsida</taxon>
        <taxon>Liliopsida</taxon>
        <taxon>Poales</taxon>
        <taxon>Poaceae</taxon>
        <taxon>PACMAD clade</taxon>
        <taxon>Panicoideae</taxon>
        <taxon>Panicodae</taxon>
        <taxon>Paniceae</taxon>
        <taxon>Cenchrinae</taxon>
        <taxon>Setaria</taxon>
    </lineage>
</organism>
<keyword evidence="2" id="KW-1185">Reference proteome</keyword>
<evidence type="ECO:0000313" key="1">
    <source>
        <dbReference type="EMBL" id="TKW14971.1"/>
    </source>
</evidence>
<dbReference type="AlphaFoldDB" id="A0A4U6UFR3"/>